<dbReference type="VEuPathDB" id="VectorBase:SCAU001421"/>
<keyword evidence="3" id="KW-1185">Reference proteome</keyword>
<dbReference type="Proteomes" id="UP000095300">
    <property type="component" value="Unassembled WGS sequence"/>
</dbReference>
<name>A0A1I8NRL1_STOCA</name>
<protein>
    <submittedName>
        <fullName evidence="2">Uncharacterized protein</fullName>
    </submittedName>
</protein>
<organism evidence="2 3">
    <name type="scientific">Stomoxys calcitrans</name>
    <name type="common">Stable fly</name>
    <name type="synonym">Conops calcitrans</name>
    <dbReference type="NCBI Taxonomy" id="35570"/>
    <lineage>
        <taxon>Eukaryota</taxon>
        <taxon>Metazoa</taxon>
        <taxon>Ecdysozoa</taxon>
        <taxon>Arthropoda</taxon>
        <taxon>Hexapoda</taxon>
        <taxon>Insecta</taxon>
        <taxon>Pterygota</taxon>
        <taxon>Neoptera</taxon>
        <taxon>Endopterygota</taxon>
        <taxon>Diptera</taxon>
        <taxon>Brachycera</taxon>
        <taxon>Muscomorpha</taxon>
        <taxon>Muscoidea</taxon>
        <taxon>Muscidae</taxon>
        <taxon>Stomoxys</taxon>
    </lineage>
</organism>
<evidence type="ECO:0000313" key="2">
    <source>
        <dbReference type="EnsemblMetazoa" id="SCAU001421-PA"/>
    </source>
</evidence>
<evidence type="ECO:0000256" key="1">
    <source>
        <dbReference type="SAM" id="Coils"/>
    </source>
</evidence>
<gene>
    <name evidence="2" type="primary">106083396</name>
</gene>
<reference evidence="2" key="1">
    <citation type="submission" date="2020-05" db="UniProtKB">
        <authorList>
            <consortium name="EnsemblMetazoa"/>
        </authorList>
    </citation>
    <scope>IDENTIFICATION</scope>
    <source>
        <strain evidence="2">USDA</strain>
    </source>
</reference>
<proteinExistence type="predicted"/>
<dbReference type="OrthoDB" id="8006210at2759"/>
<sequence length="196" mass="24007">MDKRSYVKRLNRLISKECEITEMETKIARKSAKYWEKITNLKTIMAKQENELRYYRRQVDKIKMQNEKLEAYIHSEEQRLNGIMETVERLREEHEKVKDKQIMKRKLEMDRKEFIRNIKETTQTYFNMDALPQRFEGVRVCETETSSMWIPFSVDAKEWMQYLEEQWSLWQQNHHQEQMELDSAGTKGYQYSEQIS</sequence>
<evidence type="ECO:0000313" key="3">
    <source>
        <dbReference type="Proteomes" id="UP000095300"/>
    </source>
</evidence>
<accession>A0A1I8NRL1</accession>
<dbReference type="AlphaFoldDB" id="A0A1I8NRL1"/>
<dbReference type="EnsemblMetazoa" id="SCAU001421-RA">
    <property type="protein sequence ID" value="SCAU001421-PA"/>
    <property type="gene ID" value="SCAU001421"/>
</dbReference>
<dbReference type="KEGG" id="scac:106083396"/>
<keyword evidence="1" id="KW-0175">Coiled coil</keyword>
<feature type="coiled-coil region" evidence="1">
    <location>
        <begin position="38"/>
        <end position="124"/>
    </location>
</feature>